<gene>
    <name evidence="2" type="ORF">SINV_00532</name>
</gene>
<name>E9I8I3_SOLIN</name>
<feature type="region of interest" description="Disordered" evidence="1">
    <location>
        <begin position="1"/>
        <end position="20"/>
    </location>
</feature>
<sequence>MQQQQQAHMVGPAREQSLHQQVRQADIVGPGQGDLRMQAPPNMPNMTTMGQERRMHSYGTLNTIEQGITIYINKPIEVVKPQQKSTHTLLIYAYKCQRRESQANGEMRQCNLADRKTMKNFLNYMRNYQSGKSSTISDCEQIIRANNQSD</sequence>
<proteinExistence type="predicted"/>
<protein>
    <submittedName>
        <fullName evidence="2">Uncharacterized protein</fullName>
    </submittedName>
</protein>
<dbReference type="HOGENOM" id="CLU_1742810_0_0_1"/>
<feature type="non-terminal residue" evidence="2">
    <location>
        <position position="150"/>
    </location>
</feature>
<evidence type="ECO:0000256" key="1">
    <source>
        <dbReference type="SAM" id="MobiDB-lite"/>
    </source>
</evidence>
<reference evidence="2" key="1">
    <citation type="journal article" date="2011" name="Proc. Natl. Acad. Sci. U.S.A.">
        <title>The genome of the fire ant Solenopsis invicta.</title>
        <authorList>
            <person name="Wurm Y."/>
            <person name="Wang J."/>
            <person name="Riba-Grognuz O."/>
            <person name="Corona M."/>
            <person name="Nygaard S."/>
            <person name="Hunt B.G."/>
            <person name="Ingram K.K."/>
            <person name="Falquet L."/>
            <person name="Nipitwattanaphon M."/>
            <person name="Gotzek D."/>
            <person name="Dijkstra M.B."/>
            <person name="Oettler J."/>
            <person name="Comtesse F."/>
            <person name="Shih C.J."/>
            <person name="Wu W.J."/>
            <person name="Yang C.C."/>
            <person name="Thomas J."/>
            <person name="Beaudoing E."/>
            <person name="Pradervand S."/>
            <person name="Flegel V."/>
            <person name="Cook E.D."/>
            <person name="Fabbretti R."/>
            <person name="Stockinger H."/>
            <person name="Long L."/>
            <person name="Farmerie W.G."/>
            <person name="Oakey J."/>
            <person name="Boomsma J.J."/>
            <person name="Pamilo P."/>
            <person name="Yi S.V."/>
            <person name="Heinze J."/>
            <person name="Goodisman M.A."/>
            <person name="Farinelli L."/>
            <person name="Harshman K."/>
            <person name="Hulo N."/>
            <person name="Cerutti L."/>
            <person name="Xenarios I."/>
            <person name="Shoemaker D."/>
            <person name="Keller L."/>
        </authorList>
    </citation>
    <scope>NUCLEOTIDE SEQUENCE [LARGE SCALE GENOMIC DNA]</scope>
</reference>
<dbReference type="Gene3D" id="1.20.1020.10">
    <property type="entry name" value="TAZ domain"/>
    <property type="match status" value="1"/>
</dbReference>
<evidence type="ECO:0000313" key="2">
    <source>
        <dbReference type="EMBL" id="EFZ23120.1"/>
    </source>
</evidence>
<dbReference type="EMBL" id="GL761556">
    <property type="protein sequence ID" value="EFZ23120.1"/>
    <property type="molecule type" value="Genomic_DNA"/>
</dbReference>
<dbReference type="InterPro" id="IPR035898">
    <property type="entry name" value="TAZ_dom_sf"/>
</dbReference>
<organism>
    <name type="scientific">Solenopsis invicta</name>
    <name type="common">Red imported fire ant</name>
    <name type="synonym">Solenopsis wagneri</name>
    <dbReference type="NCBI Taxonomy" id="13686"/>
    <lineage>
        <taxon>Eukaryota</taxon>
        <taxon>Metazoa</taxon>
        <taxon>Ecdysozoa</taxon>
        <taxon>Arthropoda</taxon>
        <taxon>Hexapoda</taxon>
        <taxon>Insecta</taxon>
        <taxon>Pterygota</taxon>
        <taxon>Neoptera</taxon>
        <taxon>Endopterygota</taxon>
        <taxon>Hymenoptera</taxon>
        <taxon>Apocrita</taxon>
        <taxon>Aculeata</taxon>
        <taxon>Formicoidea</taxon>
        <taxon>Formicidae</taxon>
        <taxon>Myrmicinae</taxon>
        <taxon>Solenopsis</taxon>
    </lineage>
</organism>
<accession>E9I8I3</accession>
<dbReference type="AlphaFoldDB" id="E9I8I3"/>